<dbReference type="Proteomes" id="UP001501153">
    <property type="component" value="Unassembled WGS sequence"/>
</dbReference>
<dbReference type="SUPFAM" id="SSF103088">
    <property type="entry name" value="OmpA-like"/>
    <property type="match status" value="1"/>
</dbReference>
<protein>
    <submittedName>
        <fullName evidence="9">DUF5723 family protein</fullName>
    </submittedName>
</protein>
<dbReference type="EMBL" id="BAABGZ010000025">
    <property type="protein sequence ID" value="GAA4357873.1"/>
    <property type="molecule type" value="Genomic_DNA"/>
</dbReference>
<feature type="chain" id="PRO_5046611518" evidence="7">
    <location>
        <begin position="24"/>
        <end position="811"/>
    </location>
</feature>
<evidence type="ECO:0000256" key="1">
    <source>
        <dbReference type="ARBA" id="ARBA00004442"/>
    </source>
</evidence>
<dbReference type="InterPro" id="IPR028974">
    <property type="entry name" value="TSP_type-3_rpt"/>
</dbReference>
<evidence type="ECO:0000259" key="8">
    <source>
        <dbReference type="PROSITE" id="PS51123"/>
    </source>
</evidence>
<evidence type="ECO:0000256" key="3">
    <source>
        <dbReference type="ARBA" id="ARBA00023136"/>
    </source>
</evidence>
<feature type="compositionally biased region" description="Basic and acidic residues" evidence="6">
    <location>
        <begin position="586"/>
        <end position="615"/>
    </location>
</feature>
<evidence type="ECO:0000256" key="7">
    <source>
        <dbReference type="SAM" id="SignalP"/>
    </source>
</evidence>
<organism evidence="9 10">
    <name type="scientific">Hymenobacter saemangeumensis</name>
    <dbReference type="NCBI Taxonomy" id="1084522"/>
    <lineage>
        <taxon>Bacteria</taxon>
        <taxon>Pseudomonadati</taxon>
        <taxon>Bacteroidota</taxon>
        <taxon>Cytophagia</taxon>
        <taxon>Cytophagales</taxon>
        <taxon>Hymenobacteraceae</taxon>
        <taxon>Hymenobacter</taxon>
    </lineage>
</organism>
<evidence type="ECO:0000313" key="10">
    <source>
        <dbReference type="Proteomes" id="UP001501153"/>
    </source>
</evidence>
<dbReference type="InterPro" id="IPR050330">
    <property type="entry name" value="Bact_OuterMem_StrucFunc"/>
</dbReference>
<evidence type="ECO:0000256" key="2">
    <source>
        <dbReference type="ARBA" id="ARBA00022729"/>
    </source>
</evidence>
<dbReference type="Pfam" id="PF00691">
    <property type="entry name" value="OmpA"/>
    <property type="match status" value="1"/>
</dbReference>
<keyword evidence="2 7" id="KW-0732">Signal</keyword>
<gene>
    <name evidence="9" type="ORF">GCM10023185_22930</name>
</gene>
<comment type="subcellular location">
    <subcellularLocation>
        <location evidence="1">Cell outer membrane</location>
    </subcellularLocation>
</comment>
<dbReference type="Pfam" id="PF02412">
    <property type="entry name" value="TSP_3"/>
    <property type="match status" value="3"/>
</dbReference>
<dbReference type="CDD" id="cd07185">
    <property type="entry name" value="OmpA_C-like"/>
    <property type="match status" value="1"/>
</dbReference>
<evidence type="ECO:0000256" key="5">
    <source>
        <dbReference type="PROSITE-ProRule" id="PRU00473"/>
    </source>
</evidence>
<keyword evidence="4" id="KW-0998">Cell outer membrane</keyword>
<dbReference type="PROSITE" id="PS51123">
    <property type="entry name" value="OMPA_2"/>
    <property type="match status" value="1"/>
</dbReference>
<dbReference type="Gene3D" id="4.10.1080.10">
    <property type="entry name" value="TSP type-3 repeat"/>
    <property type="match status" value="1"/>
</dbReference>
<reference evidence="10" key="1">
    <citation type="journal article" date="2019" name="Int. J. Syst. Evol. Microbiol.">
        <title>The Global Catalogue of Microorganisms (GCM) 10K type strain sequencing project: providing services to taxonomists for standard genome sequencing and annotation.</title>
        <authorList>
            <consortium name="The Broad Institute Genomics Platform"/>
            <consortium name="The Broad Institute Genome Sequencing Center for Infectious Disease"/>
            <person name="Wu L."/>
            <person name="Ma J."/>
        </authorList>
    </citation>
    <scope>NUCLEOTIDE SEQUENCE [LARGE SCALE GENOMIC DNA]</scope>
    <source>
        <strain evidence="10">JCM 17923</strain>
    </source>
</reference>
<feature type="domain" description="OmpA-like" evidence="8">
    <location>
        <begin position="695"/>
        <end position="811"/>
    </location>
</feature>
<dbReference type="RefSeq" id="WP_345236186.1">
    <property type="nucleotide sequence ID" value="NZ_BAABGZ010000025.1"/>
</dbReference>
<name>A0ABP8IFP2_9BACT</name>
<evidence type="ECO:0000256" key="6">
    <source>
        <dbReference type="SAM" id="MobiDB-lite"/>
    </source>
</evidence>
<evidence type="ECO:0000256" key="4">
    <source>
        <dbReference type="ARBA" id="ARBA00023237"/>
    </source>
</evidence>
<dbReference type="InterPro" id="IPR036737">
    <property type="entry name" value="OmpA-like_sf"/>
</dbReference>
<dbReference type="SUPFAM" id="SSF103647">
    <property type="entry name" value="TSP type-3 repeat"/>
    <property type="match status" value="3"/>
</dbReference>
<comment type="caution">
    <text evidence="9">The sequence shown here is derived from an EMBL/GenBank/DDBJ whole genome shotgun (WGS) entry which is preliminary data.</text>
</comment>
<accession>A0ABP8IFP2</accession>
<dbReference type="InterPro" id="IPR006664">
    <property type="entry name" value="OMP_bac"/>
</dbReference>
<dbReference type="Gene3D" id="3.30.1330.60">
    <property type="entry name" value="OmpA-like domain"/>
    <property type="match status" value="1"/>
</dbReference>
<keyword evidence="3 5" id="KW-0472">Membrane</keyword>
<dbReference type="InterPro" id="IPR006665">
    <property type="entry name" value="OmpA-like"/>
</dbReference>
<dbReference type="Pfam" id="PF18990">
    <property type="entry name" value="DUF5723"/>
    <property type="match status" value="1"/>
</dbReference>
<feature type="region of interest" description="Disordered" evidence="6">
    <location>
        <begin position="543"/>
        <end position="615"/>
    </location>
</feature>
<keyword evidence="10" id="KW-1185">Reference proteome</keyword>
<dbReference type="PANTHER" id="PTHR30329">
    <property type="entry name" value="STATOR ELEMENT OF FLAGELLAR MOTOR COMPLEX"/>
    <property type="match status" value="1"/>
</dbReference>
<dbReference type="PRINTS" id="PR01021">
    <property type="entry name" value="OMPADOMAIN"/>
</dbReference>
<dbReference type="InterPro" id="IPR003367">
    <property type="entry name" value="Thrombospondin_3-like_rpt"/>
</dbReference>
<feature type="compositionally biased region" description="Basic and acidic residues" evidence="6">
    <location>
        <begin position="550"/>
        <end position="559"/>
    </location>
</feature>
<evidence type="ECO:0000313" key="9">
    <source>
        <dbReference type="EMBL" id="GAA4357873.1"/>
    </source>
</evidence>
<sequence length="811" mass="89016">MKPVRVFLTALLLLGLARPAARAQGWVGLANSNYAGTNGLFQNPSAIADSHQKFYISLGGADFNFYNTYLQLDMPYTPWQVVRNKVDNQYRDEYGNILFKRDYLKETVNGKTKFATASAEVRLPAFMVSIGPGYAVALSSRVRGFVQAVNVSEPVARLARYSLDEAERLGLAKQVLTDNGFNVSANAFQEINLTVAHTFSPNVEHFFKGGLTAKYLVGMGSAYVNNEGASYQVYGADSIQVRDRRVTYGSTDYRYYQRNDFKVGDFFGSNRLGRGFGADVGITYEWRPTAEKYEYKMDGETWTDHTVDKYRLKVGVALVDLGAIEYNNADYVRQARLGNSGTVQWGSLDTLKYRSLAEVDNLMQKVLNINSKSKKFTTVLPAALHLNADYRFSQPFFRNKFFLGAAWTQNLLMDKTVGSRAISSVALIPRLEFKQAELTFPVMLANNYQQLQLGAMVRLGPLAVGSDNLGGVFGATTISGYDVYASLGWGLGKTKPHKDDDKDGVSNALDKCPKVKGVWEFQGCPDRDGDHVPDATDVCPDTPGLAKFKGCPDTDKDGTQDSEDECPTEPGPAKFKGCPDGDGDGTPDKYDQCPEDRGPVETKGCPDRDSDGVMDQNDKCPDTPGPADHFGCPDTDADTLYDNEDECPTVAGPVENKGCPYADSDNDGVLDNVDACPRTPGPASNKGCPVLKKAEIKIIQTAFANLEFETGKDIIRKKSYPSLNALAKLIVGRPTYILQLAGHTDNVGKPAANLLLSQKRTEAVKRYLVSKGVPDSHITTEWFGQTKPKASNKTAAGRARNRRVDMKVTFE</sequence>
<feature type="signal peptide" evidence="7">
    <location>
        <begin position="1"/>
        <end position="23"/>
    </location>
</feature>
<dbReference type="InterPro" id="IPR043781">
    <property type="entry name" value="DUF5723"/>
</dbReference>
<proteinExistence type="predicted"/>
<dbReference type="PANTHER" id="PTHR30329:SF21">
    <property type="entry name" value="LIPOPROTEIN YIAD-RELATED"/>
    <property type="match status" value="1"/>
</dbReference>